<evidence type="ECO:0000256" key="2">
    <source>
        <dbReference type="SAM" id="SignalP"/>
    </source>
</evidence>
<evidence type="ECO:0000313" key="4">
    <source>
        <dbReference type="Proteomes" id="UP000265663"/>
    </source>
</evidence>
<dbReference type="AlphaFoldDB" id="A0A3M7MCW9"/>
<proteinExistence type="predicted"/>
<protein>
    <submittedName>
        <fullName evidence="3">Celp effector like</fullName>
    </submittedName>
</protein>
<keyword evidence="2" id="KW-0732">Signal</keyword>
<accession>A0A3M7MCW9</accession>
<feature type="chain" id="PRO_5018143713" evidence="2">
    <location>
        <begin position="19"/>
        <end position="256"/>
    </location>
</feature>
<reference evidence="3 4" key="1">
    <citation type="journal article" date="2014" name="PLoS ONE">
        <title>De novo Genome Assembly of the Fungal Plant Pathogen Pyrenophora semeniperda.</title>
        <authorList>
            <person name="Soliai M.M."/>
            <person name="Meyer S.E."/>
            <person name="Udall J.A."/>
            <person name="Elzinga D.E."/>
            <person name="Hermansen R.A."/>
            <person name="Bodily P.M."/>
            <person name="Hart A.A."/>
            <person name="Coleman C.E."/>
        </authorList>
    </citation>
    <scope>NUCLEOTIDE SEQUENCE [LARGE SCALE GENOMIC DNA]</scope>
    <source>
        <strain evidence="3 4">CCB06</strain>
        <tissue evidence="3">Mycelium</tissue>
    </source>
</reference>
<evidence type="ECO:0000313" key="3">
    <source>
        <dbReference type="EMBL" id="RMZ72239.1"/>
    </source>
</evidence>
<organism evidence="3 4">
    <name type="scientific">Pyrenophora seminiperda CCB06</name>
    <dbReference type="NCBI Taxonomy" id="1302712"/>
    <lineage>
        <taxon>Eukaryota</taxon>
        <taxon>Fungi</taxon>
        <taxon>Dikarya</taxon>
        <taxon>Ascomycota</taxon>
        <taxon>Pezizomycotina</taxon>
        <taxon>Dothideomycetes</taxon>
        <taxon>Pleosporomycetidae</taxon>
        <taxon>Pleosporales</taxon>
        <taxon>Pleosporineae</taxon>
        <taxon>Pleosporaceae</taxon>
        <taxon>Pyrenophora</taxon>
    </lineage>
</organism>
<evidence type="ECO:0000256" key="1">
    <source>
        <dbReference type="SAM" id="MobiDB-lite"/>
    </source>
</evidence>
<name>A0A3M7MCW9_9PLEO</name>
<feature type="region of interest" description="Disordered" evidence="1">
    <location>
        <begin position="72"/>
        <end position="96"/>
    </location>
</feature>
<sequence>MHFTPSLLLAASIASVAAAPAPIQIGVDDVILHGNGHFMLMKREDFAELEAARNSDKMPPAPAGHDDKLITYTGKDNKPTFNGNETDDSPRQPLSLHKRGTNTIILPKPNTRFLGWDVQMSAVVKGAPTTISVSQGFTIGNSITVGVSSMLTIVKDYLSVTMSTDYSRSWSSIQTQTFMAPVPAGKYGAFVSNAWTTRASGNVWTGTVGGGGDIVPYQADSFSPKQYGDMSWVDGVISLCIKDTFPMPRCLGAGTL</sequence>
<keyword evidence="4" id="KW-1185">Reference proteome</keyword>
<feature type="signal peptide" evidence="2">
    <location>
        <begin position="1"/>
        <end position="18"/>
    </location>
</feature>
<dbReference type="Proteomes" id="UP000265663">
    <property type="component" value="Unassembled WGS sequence"/>
</dbReference>
<dbReference type="EMBL" id="KE747829">
    <property type="protein sequence ID" value="RMZ72239.1"/>
    <property type="molecule type" value="Genomic_DNA"/>
</dbReference>
<gene>
    <name evidence="3" type="ORF">GMOD_00007250</name>
</gene>
<dbReference type="OrthoDB" id="4831122at2759"/>